<feature type="compositionally biased region" description="Acidic residues" evidence="1">
    <location>
        <begin position="100"/>
        <end position="111"/>
    </location>
</feature>
<gene>
    <name evidence="2" type="ORF">CASFOL_036777</name>
</gene>
<dbReference type="Proteomes" id="UP001632038">
    <property type="component" value="Unassembled WGS sequence"/>
</dbReference>
<evidence type="ECO:0000256" key="1">
    <source>
        <dbReference type="SAM" id="MobiDB-lite"/>
    </source>
</evidence>
<dbReference type="EMBL" id="JAVIJP010000069">
    <property type="protein sequence ID" value="KAL3619207.1"/>
    <property type="molecule type" value="Genomic_DNA"/>
</dbReference>
<dbReference type="AlphaFoldDB" id="A0ABD3BPJ6"/>
<evidence type="ECO:0000313" key="2">
    <source>
        <dbReference type="EMBL" id="KAL3619207.1"/>
    </source>
</evidence>
<organism evidence="2 3">
    <name type="scientific">Castilleja foliolosa</name>
    <dbReference type="NCBI Taxonomy" id="1961234"/>
    <lineage>
        <taxon>Eukaryota</taxon>
        <taxon>Viridiplantae</taxon>
        <taxon>Streptophyta</taxon>
        <taxon>Embryophyta</taxon>
        <taxon>Tracheophyta</taxon>
        <taxon>Spermatophyta</taxon>
        <taxon>Magnoliopsida</taxon>
        <taxon>eudicotyledons</taxon>
        <taxon>Gunneridae</taxon>
        <taxon>Pentapetalae</taxon>
        <taxon>asterids</taxon>
        <taxon>lamiids</taxon>
        <taxon>Lamiales</taxon>
        <taxon>Orobanchaceae</taxon>
        <taxon>Pedicularideae</taxon>
        <taxon>Castillejinae</taxon>
        <taxon>Castilleja</taxon>
    </lineage>
</organism>
<reference evidence="3" key="1">
    <citation type="journal article" date="2024" name="IScience">
        <title>Strigolactones Initiate the Formation of Haustorium-like Structures in Castilleja.</title>
        <authorList>
            <person name="Buerger M."/>
            <person name="Peterson D."/>
            <person name="Chory J."/>
        </authorList>
    </citation>
    <scope>NUCLEOTIDE SEQUENCE [LARGE SCALE GENOMIC DNA]</scope>
</reference>
<name>A0ABD3BPJ6_9LAMI</name>
<sequence>MSSPGENELEEKFIEIENKCEKIINHLLKIKKVAKNREKMAEKLKAGPEKLVNDPNLEFPLFKGKKNGSSENRGTPAGNIAEQSTSKYACGLSKKGDIIDIPDDSDDDDVDISSWKCEEEAEPN</sequence>
<evidence type="ECO:0000313" key="3">
    <source>
        <dbReference type="Proteomes" id="UP001632038"/>
    </source>
</evidence>
<keyword evidence="3" id="KW-1185">Reference proteome</keyword>
<comment type="caution">
    <text evidence="2">The sequence shown here is derived from an EMBL/GenBank/DDBJ whole genome shotgun (WGS) entry which is preliminary data.</text>
</comment>
<accession>A0ABD3BPJ6</accession>
<proteinExistence type="predicted"/>
<protein>
    <submittedName>
        <fullName evidence="2">Uncharacterized protein</fullName>
    </submittedName>
</protein>
<feature type="region of interest" description="Disordered" evidence="1">
    <location>
        <begin position="56"/>
        <end position="85"/>
    </location>
</feature>
<feature type="region of interest" description="Disordered" evidence="1">
    <location>
        <begin position="97"/>
        <end position="124"/>
    </location>
</feature>